<gene>
    <name evidence="4" type="ORF">J2W95_000156</name>
</gene>
<feature type="chain" id="PRO_5047022040" evidence="2">
    <location>
        <begin position="26"/>
        <end position="574"/>
    </location>
</feature>
<evidence type="ECO:0000256" key="1">
    <source>
        <dbReference type="ARBA" id="ARBA00022729"/>
    </source>
</evidence>
<accession>A0ABU1RXI6</accession>
<evidence type="ECO:0000256" key="2">
    <source>
        <dbReference type="SAM" id="SignalP"/>
    </source>
</evidence>
<evidence type="ECO:0000313" key="5">
    <source>
        <dbReference type="Proteomes" id="UP001261871"/>
    </source>
</evidence>
<protein>
    <submittedName>
        <fullName evidence="4">ELWxxDGT repeat protein</fullName>
    </submittedName>
</protein>
<feature type="domain" description="Secretion system C-terminal sorting" evidence="3">
    <location>
        <begin position="509"/>
        <end position="572"/>
    </location>
</feature>
<sequence>MKRKLHKSILISIIATISFGNIVNAQSGTTDYDGLTVVGEKVHDFGLDNLKLKSIQPIGNDLLLFAEKSSKVMELWFYNSSSKTTTFVTDQFSNYDYQRGYQGFNGMASLNGNYYLGIYANLTPDFVEAEPYVTNGTSSGTFLLADVHANESDWVYSSVPTTYINFDNHVFFNASDGLPGGQKVYKHDGSSAPTVATGVYPISFWQVMNNELYFLTSYGGESKVGLYKLSDASSLPVFISSFEKFYDLQVMGNKLIFWGEKKSGDNIGYEVYVSDGTSEGTILLKDIVPGSQSPLNIAAGASDKTTTKKWMHTLVTLNDIAYFSYQDPTNSNSYLMRTDGTEVGTYSVFTSTSYVTNVFKSGNNITFSGYDDTTDKRRTYSINGNDTPHLISNGNNLTYSFGGANIEGRLAFDDNGQLIGKIIFYDDNGSNSNYIGFTDGTDLNTKAYKVVDNNNNFLDLNYIDDLTAIGDDVFFQLDYDLYKINRSSSLGTKKENKENDSVLVYINSNDKLIIELKDYENTTAEIFNLQGQLLQNLSLQSSKTAIEMNKLASAVYLVKIKNSKGEIVKKIIKN</sequence>
<dbReference type="Pfam" id="PF18962">
    <property type="entry name" value="Por_Secre_tail"/>
    <property type="match status" value="1"/>
</dbReference>
<name>A0ABU1RXI6_9FLAO</name>
<organism evidence="4 5">
    <name type="scientific">Flavobacterium granuli</name>
    <dbReference type="NCBI Taxonomy" id="280093"/>
    <lineage>
        <taxon>Bacteria</taxon>
        <taxon>Pseudomonadati</taxon>
        <taxon>Bacteroidota</taxon>
        <taxon>Flavobacteriia</taxon>
        <taxon>Flavobacteriales</taxon>
        <taxon>Flavobacteriaceae</taxon>
        <taxon>Flavobacterium</taxon>
    </lineage>
</organism>
<dbReference type="NCBIfam" id="TIGR04183">
    <property type="entry name" value="Por_Secre_tail"/>
    <property type="match status" value="1"/>
</dbReference>
<comment type="caution">
    <text evidence="4">The sequence shown here is derived from an EMBL/GenBank/DDBJ whole genome shotgun (WGS) entry which is preliminary data.</text>
</comment>
<keyword evidence="5" id="KW-1185">Reference proteome</keyword>
<feature type="signal peptide" evidence="2">
    <location>
        <begin position="1"/>
        <end position="25"/>
    </location>
</feature>
<dbReference type="InterPro" id="IPR026444">
    <property type="entry name" value="Secre_tail"/>
</dbReference>
<proteinExistence type="predicted"/>
<dbReference type="RefSeq" id="WP_310002921.1">
    <property type="nucleotide sequence ID" value="NZ_JAVDTX010000001.1"/>
</dbReference>
<evidence type="ECO:0000313" key="4">
    <source>
        <dbReference type="EMBL" id="MDR6843476.1"/>
    </source>
</evidence>
<evidence type="ECO:0000259" key="3">
    <source>
        <dbReference type="Pfam" id="PF18962"/>
    </source>
</evidence>
<dbReference type="EMBL" id="JAVDTX010000001">
    <property type="protein sequence ID" value="MDR6843476.1"/>
    <property type="molecule type" value="Genomic_DNA"/>
</dbReference>
<reference evidence="4 5" key="1">
    <citation type="submission" date="2023-07" db="EMBL/GenBank/DDBJ databases">
        <title>Sorghum-associated microbial communities from plants grown in Nebraska, USA.</title>
        <authorList>
            <person name="Schachtman D."/>
        </authorList>
    </citation>
    <scope>NUCLEOTIDE SEQUENCE [LARGE SCALE GENOMIC DNA]</scope>
    <source>
        <strain evidence="4 5">BE124</strain>
    </source>
</reference>
<dbReference type="Proteomes" id="UP001261871">
    <property type="component" value="Unassembled WGS sequence"/>
</dbReference>
<keyword evidence="1 2" id="KW-0732">Signal</keyword>